<accession>E0ULL2</accession>
<dbReference type="KEGG" id="cyj:Cyan7822_5994"/>
<dbReference type="Proteomes" id="UP000008206">
    <property type="component" value="Plasmid Cy782201"/>
</dbReference>
<reference evidence="2" key="1">
    <citation type="journal article" date="2011" name="MBio">
        <title>Novel metabolic attributes of the genus Cyanothece, comprising a group of unicellular nitrogen-fixing Cyanobacteria.</title>
        <authorList>
            <person name="Bandyopadhyay A."/>
            <person name="Elvitigala T."/>
            <person name="Welsh E."/>
            <person name="Stockel J."/>
            <person name="Liberton M."/>
            <person name="Min H."/>
            <person name="Sherman L.A."/>
            <person name="Pakrasi H.B."/>
        </authorList>
    </citation>
    <scope>NUCLEOTIDE SEQUENCE [LARGE SCALE GENOMIC DNA]</scope>
    <source>
        <strain evidence="2">PCC 7822</strain>
        <plasmid evidence="2">Cy782201</plasmid>
    </source>
</reference>
<evidence type="ECO:0000313" key="1">
    <source>
        <dbReference type="EMBL" id="ADN17842.1"/>
    </source>
</evidence>
<protein>
    <recommendedName>
        <fullName evidence="3">PEP-CTERM sorting domain-containing protein</fullName>
    </recommendedName>
</protein>
<dbReference type="OrthoDB" id="486264at2"/>
<dbReference type="Gene3D" id="2.40.128.590">
    <property type="entry name" value="CpcT/CpeT domain"/>
    <property type="match status" value="1"/>
</dbReference>
<dbReference type="InterPro" id="IPR010404">
    <property type="entry name" value="CpcT/CpeT"/>
</dbReference>
<geneLocation type="plasmid" evidence="1 2">
    <name>Cy782201</name>
</geneLocation>
<dbReference type="RefSeq" id="WP_013334592.1">
    <property type="nucleotide sequence ID" value="NC_014533.1"/>
</dbReference>
<gene>
    <name evidence="1" type="ordered locus">Cyan7822_5994</name>
</gene>
<dbReference type="AlphaFoldDB" id="E0ULL2"/>
<proteinExistence type="predicted"/>
<evidence type="ECO:0000313" key="2">
    <source>
        <dbReference type="Proteomes" id="UP000008206"/>
    </source>
</evidence>
<dbReference type="EMBL" id="CP002199">
    <property type="protein sequence ID" value="ADN17842.1"/>
    <property type="molecule type" value="Genomic_DNA"/>
</dbReference>
<dbReference type="InterPro" id="IPR038672">
    <property type="entry name" value="CpcT/CpeT_sf"/>
</dbReference>
<dbReference type="GO" id="GO:0016829">
    <property type="term" value="F:lyase activity"/>
    <property type="evidence" value="ECO:0007669"/>
    <property type="project" value="InterPro"/>
</dbReference>
<sequence>MDFGHNINGSLLRVRFYLFDEGASGVELGVHRYFEQTPLLGLCQRPQGERVIDFSNINPFSCDLQLAWQENLYQGNNAPNGCPSTFPPGGKVVSYLNLGENDIYSLDQIFNANGGLEAGTPIQFRRVTIPEPSLLDGLILFGVSSILIKKVS</sequence>
<keyword evidence="1" id="KW-0614">Plasmid</keyword>
<dbReference type="HOGENOM" id="CLU_1719308_0_0_3"/>
<organism evidence="1 2">
    <name type="scientific">Gloeothece verrucosa (strain PCC 7822)</name>
    <name type="common">Cyanothece sp. (strain PCC 7822)</name>
    <dbReference type="NCBI Taxonomy" id="497965"/>
    <lineage>
        <taxon>Bacteria</taxon>
        <taxon>Bacillati</taxon>
        <taxon>Cyanobacteriota</taxon>
        <taxon>Cyanophyceae</taxon>
        <taxon>Oscillatoriophycideae</taxon>
        <taxon>Chroococcales</taxon>
        <taxon>Aphanothecaceae</taxon>
        <taxon>Gloeothece</taxon>
        <taxon>Gloeothece verrucosa</taxon>
    </lineage>
</organism>
<evidence type="ECO:0008006" key="3">
    <source>
        <dbReference type="Google" id="ProtNLM"/>
    </source>
</evidence>
<name>E0ULL2_GLOV7</name>
<keyword evidence="2" id="KW-1185">Reference proteome</keyword>
<dbReference type="Pfam" id="PF06206">
    <property type="entry name" value="CpeT"/>
    <property type="match status" value="1"/>
</dbReference>